<keyword evidence="1" id="KW-0732">Signal</keyword>
<reference evidence="2 3" key="1">
    <citation type="submission" date="2018-08" db="EMBL/GenBank/DDBJ databases">
        <title>Meiothermus terrae DSM 26712 genome sequencing project.</title>
        <authorList>
            <person name="Da Costa M.S."/>
            <person name="Albuquerque L."/>
            <person name="Raposo P."/>
            <person name="Froufe H.J.C."/>
            <person name="Barroso C.S."/>
            <person name="Egas C."/>
        </authorList>
    </citation>
    <scope>NUCLEOTIDE SEQUENCE [LARGE SCALE GENOMIC DNA]</scope>
    <source>
        <strain evidence="2 3">DSM 26712</strain>
    </source>
</reference>
<keyword evidence="3" id="KW-1185">Reference proteome</keyword>
<accession>A0A399ERU7</accession>
<dbReference type="EMBL" id="QXDL01000054">
    <property type="protein sequence ID" value="RIH85759.1"/>
    <property type="molecule type" value="Genomic_DNA"/>
</dbReference>
<gene>
    <name evidence="2" type="ORF">Mterra_01616</name>
</gene>
<proteinExistence type="predicted"/>
<dbReference type="RefSeq" id="WP_119314746.1">
    <property type="nucleotide sequence ID" value="NZ_QXDL01000054.1"/>
</dbReference>
<protein>
    <submittedName>
        <fullName evidence="2">Uncharacterized protein</fullName>
    </submittedName>
</protein>
<dbReference type="Proteomes" id="UP000265715">
    <property type="component" value="Unassembled WGS sequence"/>
</dbReference>
<dbReference type="AlphaFoldDB" id="A0A399ERU7"/>
<feature type="signal peptide" evidence="1">
    <location>
        <begin position="1"/>
        <end position="21"/>
    </location>
</feature>
<evidence type="ECO:0000313" key="2">
    <source>
        <dbReference type="EMBL" id="RIH85759.1"/>
    </source>
</evidence>
<sequence length="146" mass="16152">MKATLGWLVAVVSLMVSPVLAESSPCLSQKTEGIFNGVVMMSKPAWLVRECGRTEGQILSQIKLWVKGNGRNAYSDESYRSSNPKGGEIVLQALEAARWSRFSEHVVRAGGVVATVRHYKHEKFGFLAFGVTRAGGELFLTFVRYR</sequence>
<dbReference type="OrthoDB" id="34288at2"/>
<feature type="chain" id="PRO_5017402657" evidence="1">
    <location>
        <begin position="22"/>
        <end position="146"/>
    </location>
</feature>
<organism evidence="2 3">
    <name type="scientific">Calidithermus terrae</name>
    <dbReference type="NCBI Taxonomy" id="1408545"/>
    <lineage>
        <taxon>Bacteria</taxon>
        <taxon>Thermotogati</taxon>
        <taxon>Deinococcota</taxon>
        <taxon>Deinococci</taxon>
        <taxon>Thermales</taxon>
        <taxon>Thermaceae</taxon>
        <taxon>Calidithermus</taxon>
    </lineage>
</organism>
<comment type="caution">
    <text evidence="2">The sequence shown here is derived from an EMBL/GenBank/DDBJ whole genome shotgun (WGS) entry which is preliminary data.</text>
</comment>
<name>A0A399ERU7_9DEIN</name>
<evidence type="ECO:0000313" key="3">
    <source>
        <dbReference type="Proteomes" id="UP000265715"/>
    </source>
</evidence>
<evidence type="ECO:0000256" key="1">
    <source>
        <dbReference type="SAM" id="SignalP"/>
    </source>
</evidence>